<accession>A0A2Z4NCV2</accession>
<evidence type="ECO:0008006" key="4">
    <source>
        <dbReference type="Google" id="ProtNLM"/>
    </source>
</evidence>
<keyword evidence="1" id="KW-0732">Signal</keyword>
<dbReference type="AlphaFoldDB" id="A0A2Z4NCV2"/>
<name>A0A2Z4NCV2_9BACT</name>
<dbReference type="KEGG" id="mane:DP065_01365"/>
<feature type="signal peptide" evidence="1">
    <location>
        <begin position="1"/>
        <end position="27"/>
    </location>
</feature>
<dbReference type="RefSeq" id="WP_033179018.1">
    <property type="nucleotide sequence ID" value="NZ_CP030140.1"/>
</dbReference>
<organism evidence="2 3">
    <name type="scientific">[Mycoplasma] anseris</name>
    <dbReference type="NCBI Taxonomy" id="92400"/>
    <lineage>
        <taxon>Bacteria</taxon>
        <taxon>Bacillati</taxon>
        <taxon>Mycoplasmatota</taxon>
        <taxon>Mycoplasmoidales</taxon>
        <taxon>Metamycoplasmataceae</taxon>
        <taxon>Metamycoplasma</taxon>
    </lineage>
</organism>
<protein>
    <recommendedName>
        <fullName evidence="4">Lipoprotein</fullName>
    </recommendedName>
</protein>
<proteinExistence type="predicted"/>
<gene>
    <name evidence="2" type="ORF">DP065_01365</name>
</gene>
<evidence type="ECO:0000313" key="3">
    <source>
        <dbReference type="Proteomes" id="UP000250218"/>
    </source>
</evidence>
<dbReference type="EMBL" id="CP030140">
    <property type="protein sequence ID" value="AWX69401.1"/>
    <property type="molecule type" value="Genomic_DNA"/>
</dbReference>
<dbReference type="PROSITE" id="PS51257">
    <property type="entry name" value="PROKAR_LIPOPROTEIN"/>
    <property type="match status" value="1"/>
</dbReference>
<evidence type="ECO:0000313" key="2">
    <source>
        <dbReference type="EMBL" id="AWX69401.1"/>
    </source>
</evidence>
<keyword evidence="3" id="KW-1185">Reference proteome</keyword>
<sequence>MKKSSKLFIGLGSLAVCVMPIAMISCAKSKQKEAKLKTQDYLSRLKNYFANDSSDPKTKELLKTRIEEMEKQLKTTNFDEMTDQQAEASIQLIDAAISLLKSAGINI</sequence>
<dbReference type="Proteomes" id="UP000250218">
    <property type="component" value="Chromosome"/>
</dbReference>
<reference evidence="3" key="1">
    <citation type="submission" date="2018-06" db="EMBL/GenBank/DDBJ databases">
        <title>Complete genome sequences of Mycoplasma anatis, M. anseris and M. cloacale type strains.</title>
        <authorList>
            <person name="Grozner D."/>
            <person name="Forro B."/>
            <person name="Sulyok K.M."/>
            <person name="Marton S."/>
            <person name="Kreizinger Z."/>
            <person name="Banyai K."/>
            <person name="Gyuranecz M."/>
        </authorList>
    </citation>
    <scope>NUCLEOTIDE SEQUENCE [LARGE SCALE GENOMIC DNA]</scope>
    <source>
        <strain evidence="3">ATCC 49234</strain>
    </source>
</reference>
<evidence type="ECO:0000256" key="1">
    <source>
        <dbReference type="SAM" id="SignalP"/>
    </source>
</evidence>
<feature type="chain" id="PRO_5016432793" description="Lipoprotein" evidence="1">
    <location>
        <begin position="28"/>
        <end position="107"/>
    </location>
</feature>